<feature type="chain" id="PRO_5037805429" description="Tudor domain-containing protein" evidence="1">
    <location>
        <begin position="27"/>
        <end position="148"/>
    </location>
</feature>
<dbReference type="EMBL" id="JADJMS010000019">
    <property type="protein sequence ID" value="MBK7415328.1"/>
    <property type="molecule type" value="Genomic_DNA"/>
</dbReference>
<sequence>MATTTKKMQLGLLLMAIALPGLPAWAGEVGDVAKQNTISAPQAELSWMSGGIGDDARDEMRKTGEAYSVHVVFSDRQGAYLASVPFSVTKMNGRELYSGVSTGPLLYLKLPPGSFMIAAKFDGTWHKQRIQSSNSENPARVSFVSYGN</sequence>
<evidence type="ECO:0000259" key="2">
    <source>
        <dbReference type="PROSITE" id="PS50304"/>
    </source>
</evidence>
<evidence type="ECO:0000313" key="3">
    <source>
        <dbReference type="EMBL" id="MBK7415328.1"/>
    </source>
</evidence>
<dbReference type="Proteomes" id="UP000739411">
    <property type="component" value="Unassembled WGS sequence"/>
</dbReference>
<comment type="caution">
    <text evidence="3">The sequence shown here is derived from an EMBL/GenBank/DDBJ whole genome shotgun (WGS) entry which is preliminary data.</text>
</comment>
<dbReference type="PROSITE" id="PS50304">
    <property type="entry name" value="TUDOR"/>
    <property type="match status" value="1"/>
</dbReference>
<organism evidence="3 4">
    <name type="scientific">Candidatus Dechloromonas phosphorivorans</name>
    <dbReference type="NCBI Taxonomy" id="2899244"/>
    <lineage>
        <taxon>Bacteria</taxon>
        <taxon>Pseudomonadati</taxon>
        <taxon>Pseudomonadota</taxon>
        <taxon>Betaproteobacteria</taxon>
        <taxon>Rhodocyclales</taxon>
        <taxon>Azonexaceae</taxon>
        <taxon>Dechloromonas</taxon>
    </lineage>
</organism>
<name>A0A935JWV4_9RHOO</name>
<protein>
    <recommendedName>
        <fullName evidence="2">Tudor domain-containing protein</fullName>
    </recommendedName>
</protein>
<evidence type="ECO:0000313" key="4">
    <source>
        <dbReference type="Proteomes" id="UP000739411"/>
    </source>
</evidence>
<feature type="domain" description="Tudor" evidence="2">
    <location>
        <begin position="109"/>
        <end position="148"/>
    </location>
</feature>
<dbReference type="AlphaFoldDB" id="A0A935JWV4"/>
<gene>
    <name evidence="3" type="ORF">IPJ38_09705</name>
</gene>
<accession>A0A935JWV4</accession>
<dbReference type="InterPro" id="IPR002999">
    <property type="entry name" value="Tudor"/>
</dbReference>
<proteinExistence type="predicted"/>
<evidence type="ECO:0000256" key="1">
    <source>
        <dbReference type="SAM" id="SignalP"/>
    </source>
</evidence>
<keyword evidence="1" id="KW-0732">Signal</keyword>
<feature type="signal peptide" evidence="1">
    <location>
        <begin position="1"/>
        <end position="26"/>
    </location>
</feature>
<reference evidence="3 4" key="1">
    <citation type="submission" date="2020-10" db="EMBL/GenBank/DDBJ databases">
        <title>Connecting structure to function with the recovery of over 1000 high-quality activated sludge metagenome-assembled genomes encoding full-length rRNA genes using long-read sequencing.</title>
        <authorList>
            <person name="Singleton C.M."/>
            <person name="Petriglieri F."/>
            <person name="Kristensen J.M."/>
            <person name="Kirkegaard R.H."/>
            <person name="Michaelsen T.Y."/>
            <person name="Andersen M.H."/>
            <person name="Karst S.M."/>
            <person name="Dueholm M.S."/>
            <person name="Nielsen P.H."/>
            <person name="Albertsen M."/>
        </authorList>
    </citation>
    <scope>NUCLEOTIDE SEQUENCE [LARGE SCALE GENOMIC DNA]</scope>
    <source>
        <strain evidence="3">EsbW_18-Q3-R4-48_BATAC.463</strain>
    </source>
</reference>